<proteinExistence type="predicted"/>
<dbReference type="AlphaFoldDB" id="A0A914D086"/>
<protein>
    <submittedName>
        <fullName evidence="2">Uncharacterized protein</fullName>
    </submittedName>
</protein>
<dbReference type="Proteomes" id="UP000887540">
    <property type="component" value="Unplaced"/>
</dbReference>
<reference evidence="2" key="1">
    <citation type="submission" date="2022-11" db="UniProtKB">
        <authorList>
            <consortium name="WormBaseParasite"/>
        </authorList>
    </citation>
    <scope>IDENTIFICATION</scope>
</reference>
<dbReference type="WBParaSite" id="ACRNAN_scaffold16372.g21557.t1">
    <property type="protein sequence ID" value="ACRNAN_scaffold16372.g21557.t1"/>
    <property type="gene ID" value="ACRNAN_scaffold16372.g21557"/>
</dbReference>
<evidence type="ECO:0000313" key="2">
    <source>
        <dbReference type="WBParaSite" id="ACRNAN_scaffold16372.g21557.t1"/>
    </source>
</evidence>
<sequence>MIQLVESETDPIDAVSLQHLTDQVRALDIDDLETFLKIIPPTSELIKSIPQSLQLLDAIYEKCDKVQVIFFDCSYISKIRQKSEFVFVAR</sequence>
<name>A0A914D086_9BILA</name>
<organism evidence="1 2">
    <name type="scientific">Acrobeloides nanus</name>
    <dbReference type="NCBI Taxonomy" id="290746"/>
    <lineage>
        <taxon>Eukaryota</taxon>
        <taxon>Metazoa</taxon>
        <taxon>Ecdysozoa</taxon>
        <taxon>Nematoda</taxon>
        <taxon>Chromadorea</taxon>
        <taxon>Rhabditida</taxon>
        <taxon>Tylenchina</taxon>
        <taxon>Cephalobomorpha</taxon>
        <taxon>Cephaloboidea</taxon>
        <taxon>Cephalobidae</taxon>
        <taxon>Acrobeloides</taxon>
    </lineage>
</organism>
<evidence type="ECO:0000313" key="1">
    <source>
        <dbReference type="Proteomes" id="UP000887540"/>
    </source>
</evidence>
<keyword evidence="1" id="KW-1185">Reference proteome</keyword>
<accession>A0A914D086</accession>